<proteinExistence type="predicted"/>
<dbReference type="EMBL" id="JAEUBE010000366">
    <property type="protein sequence ID" value="KAH3663705.1"/>
    <property type="molecule type" value="Genomic_DNA"/>
</dbReference>
<reference evidence="1" key="2">
    <citation type="submission" date="2021-01" db="EMBL/GenBank/DDBJ databases">
        <authorList>
            <person name="Schikora-Tamarit M.A."/>
        </authorList>
    </citation>
    <scope>NUCLEOTIDE SEQUENCE</scope>
    <source>
        <strain evidence="1">CBS6075</strain>
    </source>
</reference>
<evidence type="ECO:0000313" key="2">
    <source>
        <dbReference type="Proteomes" id="UP000769157"/>
    </source>
</evidence>
<gene>
    <name evidence="1" type="ORF">OGAPHI_005106</name>
</gene>
<dbReference type="RefSeq" id="XP_046060041.1">
    <property type="nucleotide sequence ID" value="XM_046206257.1"/>
</dbReference>
<dbReference type="AlphaFoldDB" id="A0A9P8P1S3"/>
<dbReference type="Proteomes" id="UP000769157">
    <property type="component" value="Unassembled WGS sequence"/>
</dbReference>
<name>A0A9P8P1S3_9ASCO</name>
<protein>
    <submittedName>
        <fullName evidence="1">Uncharacterized protein</fullName>
    </submittedName>
</protein>
<comment type="caution">
    <text evidence="1">The sequence shown here is derived from an EMBL/GenBank/DDBJ whole genome shotgun (WGS) entry which is preliminary data.</text>
</comment>
<organism evidence="1 2">
    <name type="scientific">Ogataea philodendri</name>
    <dbReference type="NCBI Taxonomy" id="1378263"/>
    <lineage>
        <taxon>Eukaryota</taxon>
        <taxon>Fungi</taxon>
        <taxon>Dikarya</taxon>
        <taxon>Ascomycota</taxon>
        <taxon>Saccharomycotina</taxon>
        <taxon>Pichiomycetes</taxon>
        <taxon>Pichiales</taxon>
        <taxon>Pichiaceae</taxon>
        <taxon>Ogataea</taxon>
    </lineage>
</organism>
<evidence type="ECO:0000313" key="1">
    <source>
        <dbReference type="EMBL" id="KAH3663705.1"/>
    </source>
</evidence>
<reference evidence="1" key="1">
    <citation type="journal article" date="2021" name="Open Biol.">
        <title>Shared evolutionary footprints suggest mitochondrial oxidative damage underlies multiple complex I losses in fungi.</title>
        <authorList>
            <person name="Schikora-Tamarit M.A."/>
            <person name="Marcet-Houben M."/>
            <person name="Nosek J."/>
            <person name="Gabaldon T."/>
        </authorList>
    </citation>
    <scope>NUCLEOTIDE SEQUENCE</scope>
    <source>
        <strain evidence="1">CBS6075</strain>
    </source>
</reference>
<keyword evidence="2" id="KW-1185">Reference proteome</keyword>
<accession>A0A9P8P1S3</accession>
<sequence>MRKLSLRSFNLESITLTIKSIRSVAGLMFKFSTWSFGSNLLVSFTLTQAGDNTGGSSKISDLSRYRCSNLTKMAATWSHPE</sequence>
<dbReference type="GeneID" id="70237070"/>